<organism evidence="3 4">
    <name type="scientific">Halococcus hamelinensis 100A6</name>
    <dbReference type="NCBI Taxonomy" id="1132509"/>
    <lineage>
        <taxon>Archaea</taxon>
        <taxon>Methanobacteriati</taxon>
        <taxon>Methanobacteriota</taxon>
        <taxon>Stenosarchaea group</taxon>
        <taxon>Halobacteria</taxon>
        <taxon>Halobacteriales</taxon>
        <taxon>Halococcaceae</taxon>
        <taxon>Halococcus</taxon>
    </lineage>
</organism>
<dbReference type="PANTHER" id="PTHR11203">
    <property type="entry name" value="CLEAVAGE AND POLYADENYLATION SPECIFICITY FACTOR FAMILY MEMBER"/>
    <property type="match status" value="1"/>
</dbReference>
<dbReference type="Gene3D" id="3.60.15.10">
    <property type="entry name" value="Ribonuclease Z/Hydroxyacylglutathione hydrolase-like"/>
    <property type="match status" value="1"/>
</dbReference>
<keyword evidence="3" id="KW-0378">Hydrolase</keyword>
<dbReference type="Proteomes" id="UP000011566">
    <property type="component" value="Unassembled WGS sequence"/>
</dbReference>
<dbReference type="AlphaFoldDB" id="M0M870"/>
<keyword evidence="3" id="KW-0269">Exonuclease</keyword>
<reference evidence="3 4" key="1">
    <citation type="journal article" date="2014" name="PLoS Genet.">
        <title>Phylogenetically driven sequencing of extremely halophilic archaea reveals strategies for static and dynamic osmo-response.</title>
        <authorList>
            <person name="Becker E.A."/>
            <person name="Seitzer P.M."/>
            <person name="Tritt A."/>
            <person name="Larsen D."/>
            <person name="Krusor M."/>
            <person name="Yao A.I."/>
            <person name="Wu D."/>
            <person name="Madern D."/>
            <person name="Eisen J.A."/>
            <person name="Darling A.E."/>
            <person name="Facciotti M.T."/>
        </authorList>
    </citation>
    <scope>NUCLEOTIDE SEQUENCE [LARGE SCALE GENOMIC DNA]</scope>
    <source>
        <strain evidence="3 4">100A6</strain>
    </source>
</reference>
<feature type="region of interest" description="Disordered" evidence="1">
    <location>
        <begin position="452"/>
        <end position="501"/>
    </location>
</feature>
<gene>
    <name evidence="3" type="ORF">C447_00390</name>
</gene>
<dbReference type="InterPro" id="IPR036866">
    <property type="entry name" value="RibonucZ/Hydroxyglut_hydro"/>
</dbReference>
<name>M0M870_9EURY</name>
<protein>
    <submittedName>
        <fullName evidence="3">Putative exonuclease of the beta-lactamase fold involved in RNA processing</fullName>
    </submittedName>
</protein>
<keyword evidence="3" id="KW-0540">Nuclease</keyword>
<comment type="caution">
    <text evidence="3">The sequence shown here is derived from an EMBL/GenBank/DDBJ whole genome shotgun (WGS) entry which is preliminary data.</text>
</comment>
<dbReference type="PANTHER" id="PTHR11203:SF37">
    <property type="entry name" value="INTEGRATOR COMPLEX SUBUNIT 11"/>
    <property type="match status" value="1"/>
</dbReference>
<dbReference type="RefSeq" id="WP_007689718.1">
    <property type="nucleotide sequence ID" value="NZ_AJRK01000420.1"/>
</dbReference>
<dbReference type="InterPro" id="IPR001279">
    <property type="entry name" value="Metallo-B-lactamas"/>
</dbReference>
<dbReference type="SUPFAM" id="SSF56281">
    <property type="entry name" value="Metallo-hydrolase/oxidoreductase"/>
    <property type="match status" value="1"/>
</dbReference>
<dbReference type="SMART" id="SM00849">
    <property type="entry name" value="Lactamase_B"/>
    <property type="match status" value="1"/>
</dbReference>
<dbReference type="OrthoDB" id="326442at2157"/>
<dbReference type="eggNOG" id="arCOG00541">
    <property type="taxonomic scope" value="Archaea"/>
</dbReference>
<evidence type="ECO:0000259" key="2">
    <source>
        <dbReference type="SMART" id="SM00849"/>
    </source>
</evidence>
<evidence type="ECO:0000313" key="4">
    <source>
        <dbReference type="Proteomes" id="UP000011566"/>
    </source>
</evidence>
<sequence>MKLSFQHANPDAGSESFLIRCERESEHDQTACILVDAGPEVDLDAMLDSDEYLTAILLTHAHADHYLSLAENHRDGAPIYATEATASMLETVLTEAQRSAATDLGDPEAVLGALEPITEWASPLSGVRVAPVPVGHVPGAAGFVMQYEDDGGEQRTVLATGDWTPERAAGNPGLDGDLGVDVDALFLTGATNDCYTDALTESIGTIAKRAYAGSSVLVSASGLMGVRYAYLLSHLGERLDRRLSINLVGQAAKLYDDLGYNLRGVESIPEYEDPDALLGPETVTIAGPEVPTEGSSGRLFETIQNDESATLVQILGGGDPPIASARCTMYDFEVVAHPTEYAVDELVEELSPEQVVVTHQHGRSRDRYKNKNYHAFVWATDDRQAYPIFEAGEWSPPPWMTSEGIALVRNGGDPTQRNWFGTALESADAGLLLPTCERAEPDLAAEGLDVDALESRLSGPSGDVTSPDYETNESAESEPTPTEPAVSASTPEATTADEADPNADALTSIHDRLDAIESHLEPEEQTVEARVVDAGDGVTMLRLLDTEDGDVPDLKHGEEVAVTLRESAKAEVTSP</sequence>
<dbReference type="InterPro" id="IPR050698">
    <property type="entry name" value="MBL"/>
</dbReference>
<feature type="domain" description="Metallo-beta-lactamase" evidence="2">
    <location>
        <begin position="29"/>
        <end position="214"/>
    </location>
</feature>
<proteinExistence type="predicted"/>
<accession>M0M870</accession>
<dbReference type="EMBL" id="AOMB01000003">
    <property type="protein sequence ID" value="EMA42002.1"/>
    <property type="molecule type" value="Genomic_DNA"/>
</dbReference>
<evidence type="ECO:0000256" key="1">
    <source>
        <dbReference type="SAM" id="MobiDB-lite"/>
    </source>
</evidence>
<dbReference type="GO" id="GO:0004521">
    <property type="term" value="F:RNA endonuclease activity"/>
    <property type="evidence" value="ECO:0007669"/>
    <property type="project" value="TreeGrafter"/>
</dbReference>
<evidence type="ECO:0000313" key="3">
    <source>
        <dbReference type="EMBL" id="EMA42002.1"/>
    </source>
</evidence>
<dbReference type="Pfam" id="PF12706">
    <property type="entry name" value="Lactamase_B_2"/>
    <property type="match status" value="1"/>
</dbReference>
<dbReference type="GO" id="GO:0004527">
    <property type="term" value="F:exonuclease activity"/>
    <property type="evidence" value="ECO:0007669"/>
    <property type="project" value="UniProtKB-KW"/>
</dbReference>
<keyword evidence="4" id="KW-1185">Reference proteome</keyword>
<dbReference type="PATRIC" id="fig|1132509.6.peg.94"/>